<evidence type="ECO:0000256" key="2">
    <source>
        <dbReference type="ARBA" id="ARBA00012438"/>
    </source>
</evidence>
<feature type="domain" description="Histidine kinase/HSP90-like ATPase" evidence="9">
    <location>
        <begin position="272"/>
        <end position="362"/>
    </location>
</feature>
<keyword evidence="3" id="KW-0597">Phosphoprotein</keyword>
<keyword evidence="4" id="KW-0808">Transferase</keyword>
<dbReference type="Gene3D" id="1.20.5.1930">
    <property type="match status" value="1"/>
</dbReference>
<dbReference type="GO" id="GO:0005524">
    <property type="term" value="F:ATP binding"/>
    <property type="evidence" value="ECO:0007669"/>
    <property type="project" value="UniProtKB-KW"/>
</dbReference>
<comment type="catalytic activity">
    <reaction evidence="1">
        <text>ATP + protein L-histidine = ADP + protein N-phospho-L-histidine.</text>
        <dbReference type="EC" id="2.7.13.3"/>
    </reaction>
</comment>
<dbReference type="Gene3D" id="3.30.565.10">
    <property type="entry name" value="Histidine kinase-like ATPase, C-terminal domain"/>
    <property type="match status" value="1"/>
</dbReference>
<accession>A0A3A9WKV9</accession>
<dbReference type="PANTHER" id="PTHR24421:SF10">
    <property type="entry name" value="NITRATE_NITRITE SENSOR PROTEIN NARQ"/>
    <property type="match status" value="1"/>
</dbReference>
<dbReference type="Pfam" id="PF07730">
    <property type="entry name" value="HisKA_3"/>
    <property type="match status" value="1"/>
</dbReference>
<evidence type="ECO:0000256" key="4">
    <source>
        <dbReference type="ARBA" id="ARBA00022679"/>
    </source>
</evidence>
<evidence type="ECO:0000256" key="1">
    <source>
        <dbReference type="ARBA" id="ARBA00000085"/>
    </source>
</evidence>
<dbReference type="PANTHER" id="PTHR24421">
    <property type="entry name" value="NITRATE/NITRITE SENSOR PROTEIN NARX-RELATED"/>
    <property type="match status" value="1"/>
</dbReference>
<sequence>MGKALLLTLAVGALTAADLASNVSGSREDDWLSWTVYAVSVLALLGHRRRPLPAAVVAGAGSLTWTLVGHIGELLNLPAMVCLYFVAERGDRRRTLRVAVIAALLSGAAAVVAGQEEGRPVPSPVLEMAIPLVPLLLGEVVRGRHELARRADEERERETARLVREERVRIARELHDIVAHTVTAMTVQAGLALDAFDTRPELARTALAQVRASGREAVRELRTTVTILRDEGGEPAAPAPRLAQLPELVGRVPLRVTLHAPAEGDGPGVPPVVELAAYRIVQEALTNVVKHSGARHAAVSVRAVDGGLLVEVTDEGPAAPSPGTGFGLLGMRERAAAVGGTLEYGALPGGGFRVRALLPVAAEREGVPG</sequence>
<dbReference type="Pfam" id="PF02518">
    <property type="entry name" value="HATPase_c"/>
    <property type="match status" value="1"/>
</dbReference>
<dbReference type="GO" id="GO:0046983">
    <property type="term" value="F:protein dimerization activity"/>
    <property type="evidence" value="ECO:0007669"/>
    <property type="project" value="InterPro"/>
</dbReference>
<name>A0A3A9WKV9_9ACTN</name>
<dbReference type="InterPro" id="IPR050482">
    <property type="entry name" value="Sensor_HK_TwoCompSys"/>
</dbReference>
<dbReference type="GO" id="GO:0000155">
    <property type="term" value="F:phosphorelay sensor kinase activity"/>
    <property type="evidence" value="ECO:0007669"/>
    <property type="project" value="InterPro"/>
</dbReference>
<dbReference type="Proteomes" id="UP000268652">
    <property type="component" value="Unassembled WGS sequence"/>
</dbReference>
<keyword evidence="5" id="KW-0547">Nucleotide-binding</keyword>
<dbReference type="SMART" id="SM00387">
    <property type="entry name" value="HATPase_c"/>
    <property type="match status" value="1"/>
</dbReference>
<evidence type="ECO:0000256" key="7">
    <source>
        <dbReference type="ARBA" id="ARBA00022840"/>
    </source>
</evidence>
<keyword evidence="12" id="KW-1185">Reference proteome</keyword>
<keyword evidence="6 10" id="KW-0418">Kinase</keyword>
<dbReference type="EMBL" id="RBDY01000006">
    <property type="protein sequence ID" value="RKN24436.1"/>
    <property type="molecule type" value="Genomic_DNA"/>
</dbReference>
<evidence type="ECO:0000313" key="13">
    <source>
        <dbReference type="Proteomes" id="UP000275024"/>
    </source>
</evidence>
<dbReference type="Proteomes" id="UP000275024">
    <property type="component" value="Unassembled WGS sequence"/>
</dbReference>
<dbReference type="AlphaFoldDB" id="A0A3A9WKV9"/>
<dbReference type="CDD" id="cd16917">
    <property type="entry name" value="HATPase_UhpB-NarQ-NarX-like"/>
    <property type="match status" value="1"/>
</dbReference>
<comment type="caution">
    <text evidence="10">The sequence shown here is derived from an EMBL/GenBank/DDBJ whole genome shotgun (WGS) entry which is preliminary data.</text>
</comment>
<evidence type="ECO:0000313" key="12">
    <source>
        <dbReference type="Proteomes" id="UP000268652"/>
    </source>
</evidence>
<keyword evidence="8" id="KW-0902">Two-component regulatory system</keyword>
<evidence type="ECO:0000313" key="10">
    <source>
        <dbReference type="EMBL" id="RKN10094.1"/>
    </source>
</evidence>
<dbReference type="InterPro" id="IPR011712">
    <property type="entry name" value="Sig_transdc_His_kin_sub3_dim/P"/>
</dbReference>
<protein>
    <recommendedName>
        <fullName evidence="2">histidine kinase</fullName>
        <ecNumber evidence="2">2.7.13.3</ecNumber>
    </recommendedName>
</protein>
<dbReference type="SUPFAM" id="SSF55874">
    <property type="entry name" value="ATPase domain of HSP90 chaperone/DNA topoisomerase II/histidine kinase"/>
    <property type="match status" value="1"/>
</dbReference>
<dbReference type="EMBL" id="RBDX01000006">
    <property type="protein sequence ID" value="RKN10094.1"/>
    <property type="molecule type" value="Genomic_DNA"/>
</dbReference>
<dbReference type="RefSeq" id="WP_120696776.1">
    <property type="nucleotide sequence ID" value="NZ_RBDX01000006.1"/>
</dbReference>
<organism evidence="10 13">
    <name type="scientific">Streptomyces radicis</name>
    <dbReference type="NCBI Taxonomy" id="1750517"/>
    <lineage>
        <taxon>Bacteria</taxon>
        <taxon>Bacillati</taxon>
        <taxon>Actinomycetota</taxon>
        <taxon>Actinomycetes</taxon>
        <taxon>Kitasatosporales</taxon>
        <taxon>Streptomycetaceae</taxon>
        <taxon>Streptomyces</taxon>
    </lineage>
</organism>
<dbReference type="GO" id="GO:0016020">
    <property type="term" value="C:membrane"/>
    <property type="evidence" value="ECO:0007669"/>
    <property type="project" value="InterPro"/>
</dbReference>
<dbReference type="OrthoDB" id="227596at2"/>
<evidence type="ECO:0000259" key="9">
    <source>
        <dbReference type="SMART" id="SM00387"/>
    </source>
</evidence>
<dbReference type="InterPro" id="IPR003594">
    <property type="entry name" value="HATPase_dom"/>
</dbReference>
<evidence type="ECO:0000256" key="6">
    <source>
        <dbReference type="ARBA" id="ARBA00022777"/>
    </source>
</evidence>
<evidence type="ECO:0000256" key="5">
    <source>
        <dbReference type="ARBA" id="ARBA00022741"/>
    </source>
</evidence>
<reference evidence="12 13" key="1">
    <citation type="submission" date="2018-09" db="EMBL/GenBank/DDBJ databases">
        <title>Streptomyces sp. nov. DS1-2, an endophytic actinomycete isolated from roots of Dendrobium scabrilingue.</title>
        <authorList>
            <person name="Kuncharoen N."/>
            <person name="Kudo T."/>
            <person name="Ohkuma M."/>
            <person name="Yuki M."/>
            <person name="Tanasupawat S."/>
        </authorList>
    </citation>
    <scope>NUCLEOTIDE SEQUENCE [LARGE SCALE GENOMIC DNA]</scope>
    <source>
        <strain evidence="10 13">AZ1-7</strain>
        <strain evidence="11 12">DS1-2</strain>
    </source>
</reference>
<evidence type="ECO:0000313" key="11">
    <source>
        <dbReference type="EMBL" id="RKN24436.1"/>
    </source>
</evidence>
<dbReference type="InterPro" id="IPR036890">
    <property type="entry name" value="HATPase_C_sf"/>
</dbReference>
<proteinExistence type="predicted"/>
<gene>
    <name evidence="11" type="ORF">D7318_11190</name>
    <name evidence="10" type="ORF">D7319_10010</name>
</gene>
<evidence type="ECO:0000256" key="3">
    <source>
        <dbReference type="ARBA" id="ARBA00022553"/>
    </source>
</evidence>
<dbReference type="EC" id="2.7.13.3" evidence="2"/>
<evidence type="ECO:0000256" key="8">
    <source>
        <dbReference type="ARBA" id="ARBA00023012"/>
    </source>
</evidence>
<keyword evidence="7" id="KW-0067">ATP-binding</keyword>